<name>A0AB36RA44_9HYPH</name>
<dbReference type="EMBL" id="NPKI01000017">
    <property type="protein sequence ID" value="PAQ01568.1"/>
    <property type="molecule type" value="Genomic_DNA"/>
</dbReference>
<proteinExistence type="predicted"/>
<keyword evidence="2" id="KW-1185">Reference proteome</keyword>
<organism evidence="1 2">
    <name type="scientific">Mesorhizobium mediterraneum</name>
    <dbReference type="NCBI Taxonomy" id="43617"/>
    <lineage>
        <taxon>Bacteria</taxon>
        <taxon>Pseudomonadati</taxon>
        <taxon>Pseudomonadota</taxon>
        <taxon>Alphaproteobacteria</taxon>
        <taxon>Hyphomicrobiales</taxon>
        <taxon>Phyllobacteriaceae</taxon>
        <taxon>Mesorhizobium</taxon>
    </lineage>
</organism>
<dbReference type="RefSeq" id="WP_095485511.1">
    <property type="nucleotide sequence ID" value="NZ_CP088151.1"/>
</dbReference>
<evidence type="ECO:0000313" key="2">
    <source>
        <dbReference type="Proteomes" id="UP000216215"/>
    </source>
</evidence>
<dbReference type="AlphaFoldDB" id="A0AB36RA44"/>
<evidence type="ECO:0000313" key="1">
    <source>
        <dbReference type="EMBL" id="PAQ01568.1"/>
    </source>
</evidence>
<accession>A0AB36RA44</accession>
<reference evidence="2" key="1">
    <citation type="submission" date="2017-08" db="EMBL/GenBank/DDBJ databases">
        <title>Mesorhizobium wenxinae sp. nov., a novel rhizobial species isolated from root nodules of chickpea (Cicer arietinum L.).</title>
        <authorList>
            <person name="Zhang J."/>
        </authorList>
    </citation>
    <scope>NUCLEOTIDE SEQUENCE [LARGE SCALE GENOMIC DNA]</scope>
    <source>
        <strain evidence="2">USDA 3392</strain>
    </source>
</reference>
<dbReference type="Proteomes" id="UP000216215">
    <property type="component" value="Unassembled WGS sequence"/>
</dbReference>
<gene>
    <name evidence="1" type="ORF">CIT25_16160</name>
</gene>
<comment type="caution">
    <text evidence="1">The sequence shown here is derived from an EMBL/GenBank/DDBJ whole genome shotgun (WGS) entry which is preliminary data.</text>
</comment>
<sequence length="97" mass="10366">MMTAGGTFIAGRIDLHQAVCGLDQTPSRAYPAAQRDILGDHFFCACKRELGPFDALLGGIGSHPASVGFHGVHKFLTHRGQYRSLMSGETGCRMTAS</sequence>
<protein>
    <submittedName>
        <fullName evidence="1">Uncharacterized protein</fullName>
    </submittedName>
</protein>